<evidence type="ECO:0000256" key="3">
    <source>
        <dbReference type="ARBA" id="ARBA00013368"/>
    </source>
</evidence>
<keyword evidence="4" id="KW-0175">Coiled coil</keyword>
<reference evidence="7" key="1">
    <citation type="submission" date="2023-07" db="EMBL/GenBank/DDBJ databases">
        <title>30 novel species of actinomycetes from the DSMZ collection.</title>
        <authorList>
            <person name="Nouioui I."/>
        </authorList>
    </citation>
    <scope>NUCLEOTIDE SEQUENCE [LARGE SCALE GENOMIC DNA]</scope>
    <source>
        <strain evidence="7">DSM 44915</strain>
    </source>
</reference>
<comment type="similarity">
    <text evidence="1">Belongs to the SMC family. SbcC subfamily.</text>
</comment>
<dbReference type="PANTHER" id="PTHR32114:SF2">
    <property type="entry name" value="ABC TRANSPORTER ABCH.3"/>
    <property type="match status" value="1"/>
</dbReference>
<accession>A0ABU2JNJ3</accession>
<evidence type="ECO:0000256" key="2">
    <source>
        <dbReference type="ARBA" id="ARBA00011322"/>
    </source>
</evidence>
<comment type="caution">
    <text evidence="6">The sequence shown here is derived from an EMBL/GenBank/DDBJ whole genome shotgun (WGS) entry which is preliminary data.</text>
</comment>
<dbReference type="NCBIfam" id="TIGR03185">
    <property type="entry name" value="DNA_S_dndD"/>
    <property type="match status" value="1"/>
</dbReference>
<dbReference type="InterPro" id="IPR017599">
    <property type="entry name" value="DNA_S_DndD"/>
</dbReference>
<dbReference type="InterPro" id="IPR027417">
    <property type="entry name" value="P-loop_NTPase"/>
</dbReference>
<feature type="coiled-coil region" evidence="4">
    <location>
        <begin position="197"/>
        <end position="284"/>
    </location>
</feature>
<evidence type="ECO:0000259" key="5">
    <source>
        <dbReference type="Pfam" id="PF13476"/>
    </source>
</evidence>
<dbReference type="RefSeq" id="WP_311666586.1">
    <property type="nucleotide sequence ID" value="NZ_JAVREO010000005.1"/>
</dbReference>
<keyword evidence="7" id="KW-1185">Reference proteome</keyword>
<name>A0ABU2JNJ3_9ACTN</name>
<dbReference type="PANTHER" id="PTHR32114">
    <property type="entry name" value="ABC TRANSPORTER ABCH.3"/>
    <property type="match status" value="1"/>
</dbReference>
<dbReference type="SUPFAM" id="SSF52540">
    <property type="entry name" value="P-loop containing nucleoside triphosphate hydrolases"/>
    <property type="match status" value="1"/>
</dbReference>
<sequence length="663" mass="74528">MLLHNITLQDFGAYRGTQSLDLTIHPGKPVVLVGGLNGCGKTTLLDAIQLVLYGPRARCSGRGNRSYETFLRESINREADPKGGAAITLEFSITVEGEERLYKLIRSWSMSGKTLHEYVIVKVDGKFQKAISEGWADHVEDLLPLEIGSLFFFDGEKVESLADPDRASAVIRSAVYSLLGVNTAEQLSTDLLALERRTKLTEADQEALGQIRELEEQIKAIEQEVDHAKDRAAKLRSDVDRAKRKLEDAEHAFERDGGVLYNRRAELEQRHTEVAKQLEATEEALISLAAGALPLQLVADQISGLRKQAIIEEEANTAAQVLDVLISRDQRLMDQFGQVLGERERQLLSEHLKTDRRDREIAMHAERILNLSPEGMAQLTAIDSVIELEQRRAEELLEQAGEQASALEDLERQLAGVPEADLIASRLEERDNARDALRRAEAELEKAVEGYETSKNRRVGLNQRLERAHDERVQSLVREEEIRRITDHCKRQRAVMGKFKDLLLHRRIAKLEVAVLESFGQLMRKNGLVKNLSIDTERFQLTLIGADGDPLDSGRLSAGERQLLAVSLLWGLARVAGNRLPSVIDTPLGRLDSRHREHLVDRYFPNASRQVLLLSTDEEIDEHLFERLEPSITRTYTLSHDDTTFTTSVEPGYWWTAGAAHVA</sequence>
<evidence type="ECO:0000313" key="6">
    <source>
        <dbReference type="EMBL" id="MDT0266555.1"/>
    </source>
</evidence>
<dbReference type="Gene3D" id="3.40.50.300">
    <property type="entry name" value="P-loop containing nucleotide triphosphate hydrolases"/>
    <property type="match status" value="2"/>
</dbReference>
<feature type="domain" description="Rad50/SbcC-type AAA" evidence="5">
    <location>
        <begin position="6"/>
        <end position="225"/>
    </location>
</feature>
<feature type="coiled-coil region" evidence="4">
    <location>
        <begin position="390"/>
        <end position="471"/>
    </location>
</feature>
<comment type="subunit">
    <text evidence="2">Heterodimer of SbcC and SbcD.</text>
</comment>
<gene>
    <name evidence="6" type="primary">dndD</name>
    <name evidence="6" type="ORF">RM844_09625</name>
</gene>
<dbReference type="InterPro" id="IPR038729">
    <property type="entry name" value="Rad50/SbcC_AAA"/>
</dbReference>
<protein>
    <recommendedName>
        <fullName evidence="3">Nuclease SbcCD subunit C</fullName>
    </recommendedName>
</protein>
<evidence type="ECO:0000313" key="7">
    <source>
        <dbReference type="Proteomes" id="UP001183410"/>
    </source>
</evidence>
<proteinExistence type="inferred from homology"/>
<evidence type="ECO:0000256" key="4">
    <source>
        <dbReference type="SAM" id="Coils"/>
    </source>
</evidence>
<dbReference type="Pfam" id="PF13476">
    <property type="entry name" value="AAA_23"/>
    <property type="match status" value="1"/>
</dbReference>
<organism evidence="6 7">
    <name type="scientific">Streptomyces chisholmiae</name>
    <dbReference type="NCBI Taxonomy" id="3075540"/>
    <lineage>
        <taxon>Bacteria</taxon>
        <taxon>Bacillati</taxon>
        <taxon>Actinomycetota</taxon>
        <taxon>Actinomycetes</taxon>
        <taxon>Kitasatosporales</taxon>
        <taxon>Streptomycetaceae</taxon>
        <taxon>Streptomyces</taxon>
    </lineage>
</organism>
<dbReference type="EMBL" id="JAVREO010000005">
    <property type="protein sequence ID" value="MDT0266555.1"/>
    <property type="molecule type" value="Genomic_DNA"/>
</dbReference>
<dbReference type="Proteomes" id="UP001183410">
    <property type="component" value="Unassembled WGS sequence"/>
</dbReference>
<evidence type="ECO:0000256" key="1">
    <source>
        <dbReference type="ARBA" id="ARBA00006930"/>
    </source>
</evidence>